<reference evidence="3 4" key="1">
    <citation type="submission" date="2017-10" db="EMBL/GenBank/DDBJ databases">
        <title>Draft genome of Longibacter Salinarum.</title>
        <authorList>
            <person name="Goh K.M."/>
            <person name="Shamsir M.S."/>
            <person name="Lim S.W."/>
        </authorList>
    </citation>
    <scope>NUCLEOTIDE SEQUENCE [LARGE SCALE GENOMIC DNA]</scope>
    <source>
        <strain evidence="3 4">KCTC 52045</strain>
    </source>
</reference>
<evidence type="ECO:0000313" key="3">
    <source>
        <dbReference type="EMBL" id="PEN13142.1"/>
    </source>
</evidence>
<keyword evidence="4" id="KW-1185">Reference proteome</keyword>
<evidence type="ECO:0000313" key="4">
    <source>
        <dbReference type="Proteomes" id="UP000220102"/>
    </source>
</evidence>
<protein>
    <recommendedName>
        <fullName evidence="2">Macrodomain Ori protein</fullName>
    </recommendedName>
</protein>
<dbReference type="AlphaFoldDB" id="A0A2A8CWS2"/>
<organism evidence="3 4">
    <name type="scientific">Longibacter salinarum</name>
    <dbReference type="NCBI Taxonomy" id="1850348"/>
    <lineage>
        <taxon>Bacteria</taxon>
        <taxon>Pseudomonadati</taxon>
        <taxon>Rhodothermota</taxon>
        <taxon>Rhodothermia</taxon>
        <taxon>Rhodothermales</taxon>
        <taxon>Salisaetaceae</taxon>
        <taxon>Longibacter</taxon>
    </lineage>
</organism>
<comment type="caution">
    <text evidence="3">The sequence shown here is derived from an EMBL/GenBank/DDBJ whole genome shotgun (WGS) entry which is preliminary data.</text>
</comment>
<dbReference type="EMBL" id="PDEQ01000005">
    <property type="protein sequence ID" value="PEN13142.1"/>
    <property type="molecule type" value="Genomic_DNA"/>
</dbReference>
<evidence type="ECO:0000256" key="2">
    <source>
        <dbReference type="ARBA" id="ARBA00093628"/>
    </source>
</evidence>
<gene>
    <name evidence="3" type="ORF">CRI94_10875</name>
</gene>
<sequence>MRIRVKMTWFRLCDFGVPAGHHSDTTTRVQIDLLPRAVPDSNHDTYLEQRGFKPECSLRIFDRSERRDLKRYGHWLQALADGTIQPESEDQEQFVDLVHNDERPNPEEGTGAYFADLWWRYQHRIEWEKDKAKH</sequence>
<comment type="similarity">
    <text evidence="1">Belongs to the MaoP family.</text>
</comment>
<dbReference type="Proteomes" id="UP000220102">
    <property type="component" value="Unassembled WGS sequence"/>
</dbReference>
<name>A0A2A8CWS2_9BACT</name>
<evidence type="ECO:0000256" key="1">
    <source>
        <dbReference type="ARBA" id="ARBA00093464"/>
    </source>
</evidence>
<proteinExistence type="inferred from homology"/>
<accession>A0A2A8CWS2</accession>
<dbReference type="InterPro" id="IPR007335">
    <property type="entry name" value="DUF413"/>
</dbReference>
<dbReference type="Pfam" id="PF04219">
    <property type="entry name" value="DUF413"/>
    <property type="match status" value="1"/>
</dbReference>